<organism evidence="10 11">
    <name type="scientific">Aminobacter aganoensis</name>
    <dbReference type="NCBI Taxonomy" id="83264"/>
    <lineage>
        <taxon>Bacteria</taxon>
        <taxon>Pseudomonadati</taxon>
        <taxon>Pseudomonadota</taxon>
        <taxon>Alphaproteobacteria</taxon>
        <taxon>Hyphomicrobiales</taxon>
        <taxon>Phyllobacteriaceae</taxon>
        <taxon>Aminobacter</taxon>
    </lineage>
</organism>
<dbReference type="EMBL" id="JACHOU010000001">
    <property type="protein sequence ID" value="MBB6352760.1"/>
    <property type="molecule type" value="Genomic_DNA"/>
</dbReference>
<feature type="transmembrane region" description="Helical" evidence="8">
    <location>
        <begin position="237"/>
        <end position="256"/>
    </location>
</feature>
<dbReference type="GO" id="GO:0005886">
    <property type="term" value="C:plasma membrane"/>
    <property type="evidence" value="ECO:0007669"/>
    <property type="project" value="UniProtKB-SubCell"/>
</dbReference>
<feature type="transmembrane region" description="Helical" evidence="8">
    <location>
        <begin position="213"/>
        <end position="232"/>
    </location>
</feature>
<keyword evidence="7 8" id="KW-0472">Membrane</keyword>
<keyword evidence="5 8" id="KW-0812">Transmembrane</keyword>
<evidence type="ECO:0000313" key="10">
    <source>
        <dbReference type="EMBL" id="MBB6352760.1"/>
    </source>
</evidence>
<comment type="subcellular location">
    <subcellularLocation>
        <location evidence="1">Cell membrane</location>
        <topology evidence="1">Multi-pass membrane protein</topology>
    </subcellularLocation>
</comment>
<keyword evidence="3" id="KW-0328">Glycosyltransferase</keyword>
<feature type="transmembrane region" description="Helical" evidence="8">
    <location>
        <begin position="42"/>
        <end position="63"/>
    </location>
</feature>
<feature type="transmembrane region" description="Helical" evidence="8">
    <location>
        <begin position="191"/>
        <end position="207"/>
    </location>
</feature>
<evidence type="ECO:0000256" key="4">
    <source>
        <dbReference type="ARBA" id="ARBA00022679"/>
    </source>
</evidence>
<dbReference type="InterPro" id="IPR038731">
    <property type="entry name" value="RgtA/B/C-like"/>
</dbReference>
<evidence type="ECO:0000256" key="8">
    <source>
        <dbReference type="SAM" id="Phobius"/>
    </source>
</evidence>
<dbReference type="InterPro" id="IPR050297">
    <property type="entry name" value="LipidA_mod_glycosyltrf_83"/>
</dbReference>
<evidence type="ECO:0000259" key="9">
    <source>
        <dbReference type="Pfam" id="PF13231"/>
    </source>
</evidence>
<feature type="domain" description="Glycosyltransferase RgtA/B/C/D-like" evidence="9">
    <location>
        <begin position="93"/>
        <end position="254"/>
    </location>
</feature>
<keyword evidence="4" id="KW-0808">Transferase</keyword>
<keyword evidence="2" id="KW-1003">Cell membrane</keyword>
<sequence>MIENRILRVYLARMQSRLASIASPRHYAARAEWLAEGKVGRLSAIVVALAAYFCLQVVAMTLLSRVAGTGVGVDDAEQLMYMSGLQAGYGGSQPPLYTWAGWLVAQLFSPSVLTLKIVKYAMMFAATAAIVLAVVKFGYSRRAAVTAMFGVLLFPQIFWEMQHTLSHSVAVFALCSLLLLALAWLLERRSILAYAVFGFVMGGAILAKYNDLLLIAAMMLSALSLGETRAVILNRRFAISIGMAALICLPTLYWNLTNPGELVARGYKFGVASDKGQLIAAWLGLKGFARAAFNFAILPVAVFTLAMIVARVSPFATGRSRPVVESLLWRTILIGLAIGLLLVFASGATTFRDRWMLPLLLFLPVALATRLDGLGDKGKTAQAIIINVAATLAIVVLPFTWYMHLYGGNGMGSIARIDYATLHRGMAADGPVRTVVSDWHWIGNLKLVDPDLTILSPEVPDFIEQLQEPAVIALLDGQQPSDQLLDLIAKAGYVPGGPAVGLNAPMLFSWKETERQVSIVRLEKATSTLAPQAK</sequence>
<evidence type="ECO:0000256" key="2">
    <source>
        <dbReference type="ARBA" id="ARBA00022475"/>
    </source>
</evidence>
<protein>
    <recommendedName>
        <fullName evidence="9">Glycosyltransferase RgtA/B/C/D-like domain-containing protein</fullName>
    </recommendedName>
</protein>
<feature type="transmembrane region" description="Helical" evidence="8">
    <location>
        <begin position="117"/>
        <end position="135"/>
    </location>
</feature>
<evidence type="ECO:0000256" key="6">
    <source>
        <dbReference type="ARBA" id="ARBA00022989"/>
    </source>
</evidence>
<feature type="transmembrane region" description="Helical" evidence="8">
    <location>
        <begin position="383"/>
        <end position="403"/>
    </location>
</feature>
<evidence type="ECO:0000256" key="1">
    <source>
        <dbReference type="ARBA" id="ARBA00004651"/>
    </source>
</evidence>
<reference evidence="10 11" key="1">
    <citation type="submission" date="2020-08" db="EMBL/GenBank/DDBJ databases">
        <title>Genomic Encyclopedia of Type Strains, Phase IV (KMG-IV): sequencing the most valuable type-strain genomes for metagenomic binning, comparative biology and taxonomic classification.</title>
        <authorList>
            <person name="Goeker M."/>
        </authorList>
    </citation>
    <scope>NUCLEOTIDE SEQUENCE [LARGE SCALE GENOMIC DNA]</scope>
    <source>
        <strain evidence="10 11">DSM 7051</strain>
    </source>
</reference>
<dbReference type="Pfam" id="PF13231">
    <property type="entry name" value="PMT_2"/>
    <property type="match status" value="1"/>
</dbReference>
<feature type="transmembrane region" description="Helical" evidence="8">
    <location>
        <begin position="142"/>
        <end position="159"/>
    </location>
</feature>
<dbReference type="GO" id="GO:0009103">
    <property type="term" value="P:lipopolysaccharide biosynthetic process"/>
    <property type="evidence" value="ECO:0007669"/>
    <property type="project" value="UniProtKB-ARBA"/>
</dbReference>
<proteinExistence type="predicted"/>
<evidence type="ECO:0000313" key="11">
    <source>
        <dbReference type="Proteomes" id="UP000536262"/>
    </source>
</evidence>
<keyword evidence="11" id="KW-1185">Reference proteome</keyword>
<dbReference type="Proteomes" id="UP000536262">
    <property type="component" value="Unassembled WGS sequence"/>
</dbReference>
<dbReference type="PANTHER" id="PTHR33908">
    <property type="entry name" value="MANNOSYLTRANSFERASE YKCB-RELATED"/>
    <property type="match status" value="1"/>
</dbReference>
<gene>
    <name evidence="10" type="ORF">GGR00_000512</name>
</gene>
<dbReference type="PANTHER" id="PTHR33908:SF11">
    <property type="entry name" value="MEMBRANE PROTEIN"/>
    <property type="match status" value="1"/>
</dbReference>
<feature type="transmembrane region" description="Helical" evidence="8">
    <location>
        <begin position="327"/>
        <end position="349"/>
    </location>
</feature>
<dbReference type="GO" id="GO:0016763">
    <property type="term" value="F:pentosyltransferase activity"/>
    <property type="evidence" value="ECO:0007669"/>
    <property type="project" value="TreeGrafter"/>
</dbReference>
<evidence type="ECO:0000256" key="7">
    <source>
        <dbReference type="ARBA" id="ARBA00023136"/>
    </source>
</evidence>
<dbReference type="RefSeq" id="WP_184697670.1">
    <property type="nucleotide sequence ID" value="NZ_BAABEG010000001.1"/>
</dbReference>
<feature type="transmembrane region" description="Helical" evidence="8">
    <location>
        <begin position="165"/>
        <end position="186"/>
    </location>
</feature>
<accession>A0A7X0F472</accession>
<evidence type="ECO:0000256" key="3">
    <source>
        <dbReference type="ARBA" id="ARBA00022676"/>
    </source>
</evidence>
<feature type="transmembrane region" description="Helical" evidence="8">
    <location>
        <begin position="355"/>
        <end position="371"/>
    </location>
</feature>
<name>A0A7X0F472_9HYPH</name>
<feature type="transmembrane region" description="Helical" evidence="8">
    <location>
        <begin position="292"/>
        <end position="315"/>
    </location>
</feature>
<keyword evidence="6 8" id="KW-1133">Transmembrane helix</keyword>
<dbReference type="AlphaFoldDB" id="A0A7X0F472"/>
<evidence type="ECO:0000256" key="5">
    <source>
        <dbReference type="ARBA" id="ARBA00022692"/>
    </source>
</evidence>
<comment type="caution">
    <text evidence="10">The sequence shown here is derived from an EMBL/GenBank/DDBJ whole genome shotgun (WGS) entry which is preliminary data.</text>
</comment>